<dbReference type="InterPro" id="IPR042204">
    <property type="entry name" value="2Fe-2S-bd_N"/>
</dbReference>
<dbReference type="STRING" id="1797197.A2Y75_02460"/>
<accession>A0A1F2WTL3</accession>
<sequence length="105" mass="11797">MAFNNFRILQHPVLGEKKNGKEVRIFLDGLPIHAVEGEPIAAALYAAGVRITRLSPHKKEPRGAFCMIGRCTECCMIVDGEPNVRTCRTMVRDGMRVETPRGWME</sequence>
<evidence type="ECO:0000256" key="1">
    <source>
        <dbReference type="ARBA" id="ARBA00023002"/>
    </source>
</evidence>
<dbReference type="Pfam" id="PF13510">
    <property type="entry name" value="Fer2_4"/>
    <property type="match status" value="1"/>
</dbReference>
<organism evidence="2 3">
    <name type="scientific">Candidatus Solincola sediminis</name>
    <dbReference type="NCBI Taxonomy" id="1797199"/>
    <lineage>
        <taxon>Bacteria</taxon>
        <taxon>Bacillati</taxon>
        <taxon>Actinomycetota</taxon>
        <taxon>Candidatus Geothermincolia</taxon>
        <taxon>Candidatus Geothermincolales</taxon>
        <taxon>Candidatus Geothermincolaceae</taxon>
        <taxon>Candidatus Solincola</taxon>
    </lineage>
</organism>
<dbReference type="Gene3D" id="3.10.20.440">
    <property type="entry name" value="2Fe-2S iron-sulphur cluster binding domain, sarcosine oxidase, alpha subunit, N-terminal domain"/>
    <property type="match status" value="1"/>
</dbReference>
<dbReference type="SUPFAM" id="SSF54292">
    <property type="entry name" value="2Fe-2S ferredoxin-like"/>
    <property type="match status" value="1"/>
</dbReference>
<dbReference type="GO" id="GO:0016491">
    <property type="term" value="F:oxidoreductase activity"/>
    <property type="evidence" value="ECO:0007669"/>
    <property type="project" value="UniProtKB-KW"/>
</dbReference>
<comment type="caution">
    <text evidence="2">The sequence shown here is derived from an EMBL/GenBank/DDBJ whole genome shotgun (WGS) entry which is preliminary data.</text>
</comment>
<dbReference type="GO" id="GO:0051536">
    <property type="term" value="F:iron-sulfur cluster binding"/>
    <property type="evidence" value="ECO:0007669"/>
    <property type="project" value="InterPro"/>
</dbReference>
<keyword evidence="1" id="KW-0560">Oxidoreductase</keyword>
<protein>
    <recommendedName>
        <fullName evidence="4">(2Fe-2S)-binding protein</fullName>
    </recommendedName>
</protein>
<dbReference type="Proteomes" id="UP000177876">
    <property type="component" value="Unassembled WGS sequence"/>
</dbReference>
<dbReference type="InterPro" id="IPR036010">
    <property type="entry name" value="2Fe-2S_ferredoxin-like_sf"/>
</dbReference>
<gene>
    <name evidence="2" type="ORF">A2Y75_02460</name>
</gene>
<evidence type="ECO:0008006" key="4">
    <source>
        <dbReference type="Google" id="ProtNLM"/>
    </source>
</evidence>
<name>A0A1F2WTL3_9ACTN</name>
<proteinExistence type="predicted"/>
<evidence type="ECO:0000313" key="2">
    <source>
        <dbReference type="EMBL" id="OFW60165.1"/>
    </source>
</evidence>
<dbReference type="AlphaFoldDB" id="A0A1F2WTL3"/>
<dbReference type="EMBL" id="MELK01000006">
    <property type="protein sequence ID" value="OFW60165.1"/>
    <property type="molecule type" value="Genomic_DNA"/>
</dbReference>
<evidence type="ECO:0000313" key="3">
    <source>
        <dbReference type="Proteomes" id="UP000177876"/>
    </source>
</evidence>
<reference evidence="2 3" key="1">
    <citation type="journal article" date="2016" name="Nat. Commun.">
        <title>Thousands of microbial genomes shed light on interconnected biogeochemical processes in an aquifer system.</title>
        <authorList>
            <person name="Anantharaman K."/>
            <person name="Brown C.T."/>
            <person name="Hug L.A."/>
            <person name="Sharon I."/>
            <person name="Castelle C.J."/>
            <person name="Probst A.J."/>
            <person name="Thomas B.C."/>
            <person name="Singh A."/>
            <person name="Wilkins M.J."/>
            <person name="Karaoz U."/>
            <person name="Brodie E.L."/>
            <person name="Williams K.H."/>
            <person name="Hubbard S.S."/>
            <person name="Banfield J.F."/>
        </authorList>
    </citation>
    <scope>NUCLEOTIDE SEQUENCE [LARGE SCALE GENOMIC DNA]</scope>
</reference>